<evidence type="ECO:0000313" key="1">
    <source>
        <dbReference type="EMBL" id="KTB40953.1"/>
    </source>
</evidence>
<name>A0A0W0FXD2_MONRR</name>
<proteinExistence type="predicted"/>
<protein>
    <recommendedName>
        <fullName evidence="3">Tyrosine recombinase</fullName>
    </recommendedName>
</protein>
<dbReference type="EMBL" id="LATX01001532">
    <property type="protein sequence ID" value="KTB40953.1"/>
    <property type="molecule type" value="Genomic_DNA"/>
</dbReference>
<dbReference type="eggNOG" id="ENOG502SNFT">
    <property type="taxonomic scope" value="Eukaryota"/>
</dbReference>
<dbReference type="AlphaFoldDB" id="A0A0W0FXD2"/>
<dbReference type="Proteomes" id="UP000054988">
    <property type="component" value="Unassembled WGS sequence"/>
</dbReference>
<organism evidence="1 2">
    <name type="scientific">Moniliophthora roreri</name>
    <name type="common">Frosty pod rot fungus</name>
    <name type="synonym">Monilia roreri</name>
    <dbReference type="NCBI Taxonomy" id="221103"/>
    <lineage>
        <taxon>Eukaryota</taxon>
        <taxon>Fungi</taxon>
        <taxon>Dikarya</taxon>
        <taxon>Basidiomycota</taxon>
        <taxon>Agaricomycotina</taxon>
        <taxon>Agaricomycetes</taxon>
        <taxon>Agaricomycetidae</taxon>
        <taxon>Agaricales</taxon>
        <taxon>Marasmiineae</taxon>
        <taxon>Marasmiaceae</taxon>
        <taxon>Moniliophthora</taxon>
    </lineage>
</organism>
<reference evidence="1 2" key="1">
    <citation type="submission" date="2015-12" db="EMBL/GenBank/DDBJ databases">
        <title>Draft genome sequence of Moniliophthora roreri, the causal agent of frosty pod rot of cacao.</title>
        <authorList>
            <person name="Aime M.C."/>
            <person name="Diaz-Valderrama J.R."/>
            <person name="Kijpornyongpan T."/>
            <person name="Phillips-Mora W."/>
        </authorList>
    </citation>
    <scope>NUCLEOTIDE SEQUENCE [LARGE SCALE GENOMIC DNA]</scope>
    <source>
        <strain evidence="1 2">MCA 2952</strain>
    </source>
</reference>
<evidence type="ECO:0008006" key="3">
    <source>
        <dbReference type="Google" id="ProtNLM"/>
    </source>
</evidence>
<evidence type="ECO:0000313" key="2">
    <source>
        <dbReference type="Proteomes" id="UP000054988"/>
    </source>
</evidence>
<comment type="caution">
    <text evidence="1">The sequence shown here is derived from an EMBL/GenBank/DDBJ whole genome shotgun (WGS) entry which is preliminary data.</text>
</comment>
<sequence length="310" mass="35088">MLGHDRAIALSASMDISPQTCSALILYIEFCDMYGFSVEPTEDTFSFFAVWLCRSQMSPVRPDAVSSYLSAIQQPTRVVLPQCSPCCELMYRRPSTRNLPLSACDIVRKLQGFPENPNHDLLLFRAILLTAWNGLLGLFEILEPDNVKDRDIWQLPHRDNIHWIGDDDGFQLDLAYPPSEHTRVNIKRHPFIDAGVDPYQAFVAYLLSRDDLFPLHWELWLCEDGSVPTASWFKKHFRPWFPNNSLSIRTGGALALASVGVSADVIQKIGRWSLKEFQCFVRKNPAILAALLFPYKDRGSSVYASASASM</sequence>
<accession>A0A0W0FXD2</accession>
<gene>
    <name evidence="1" type="ORF">WG66_6487</name>
</gene>